<evidence type="ECO:0000313" key="1">
    <source>
        <dbReference type="EMBL" id="MDY0393817.1"/>
    </source>
</evidence>
<reference evidence="1 2" key="1">
    <citation type="submission" date="2023-10" db="EMBL/GenBank/DDBJ databases">
        <title>Virgibacillus halophilus 5B73C genome.</title>
        <authorList>
            <person name="Miliotis G."/>
            <person name="Sengupta P."/>
            <person name="Hameed A."/>
            <person name="Chuvochina M."/>
            <person name="Mcdonagh F."/>
            <person name="Simpson A.C."/>
            <person name="Singh N.K."/>
            <person name="Rekha P.D."/>
            <person name="Raman K."/>
            <person name="Hugenholtz P."/>
            <person name="Venkateswaran K."/>
        </authorList>
    </citation>
    <scope>NUCLEOTIDE SEQUENCE [LARGE SCALE GENOMIC DNA]</scope>
    <source>
        <strain evidence="1 2">5B73C</strain>
    </source>
</reference>
<protein>
    <submittedName>
        <fullName evidence="1">Uncharacterized protein</fullName>
    </submittedName>
</protein>
<gene>
    <name evidence="1" type="ORF">RWE15_04295</name>
</gene>
<keyword evidence="2" id="KW-1185">Reference proteome</keyword>
<sequence length="73" mass="8314">MHWINSDEGQNVYADTGFYHLPVIPDAKIPEGAPDLSKLKVAETDNVWASEHRNEIVDKFEREIESEDDASDQ</sequence>
<name>A0ABU5C554_9BACI</name>
<proteinExistence type="predicted"/>
<accession>A0ABU5C554</accession>
<comment type="caution">
    <text evidence="1">The sequence shown here is derived from an EMBL/GenBank/DDBJ whole genome shotgun (WGS) entry which is preliminary data.</text>
</comment>
<dbReference type="SUPFAM" id="SSF53850">
    <property type="entry name" value="Periplasmic binding protein-like II"/>
    <property type="match status" value="1"/>
</dbReference>
<evidence type="ECO:0000313" key="2">
    <source>
        <dbReference type="Proteomes" id="UP001281447"/>
    </source>
</evidence>
<dbReference type="EMBL" id="JAWDIP010000003">
    <property type="protein sequence ID" value="MDY0393817.1"/>
    <property type="molecule type" value="Genomic_DNA"/>
</dbReference>
<organism evidence="1 2">
    <name type="scientific">Tigheibacillus halophilus</name>
    <dbReference type="NCBI Taxonomy" id="361280"/>
    <lineage>
        <taxon>Bacteria</taxon>
        <taxon>Bacillati</taxon>
        <taxon>Bacillota</taxon>
        <taxon>Bacilli</taxon>
        <taxon>Bacillales</taxon>
        <taxon>Bacillaceae</taxon>
        <taxon>Tigheibacillus</taxon>
    </lineage>
</organism>
<dbReference type="Proteomes" id="UP001281447">
    <property type="component" value="Unassembled WGS sequence"/>
</dbReference>